<gene>
    <name evidence="4" type="ORF">EWE74_04200</name>
</gene>
<name>A0A4Q6XX92_9SPHI</name>
<dbReference type="PROSITE" id="PS51257">
    <property type="entry name" value="PROKAR_LIPOPROTEIN"/>
    <property type="match status" value="1"/>
</dbReference>
<evidence type="ECO:0000259" key="3">
    <source>
        <dbReference type="Pfam" id="PF08450"/>
    </source>
</evidence>
<keyword evidence="1" id="KW-0378">Hydrolase</keyword>
<dbReference type="InterPro" id="IPR011042">
    <property type="entry name" value="6-blade_b-propeller_TolB-like"/>
</dbReference>
<accession>A0A4Q6XX92</accession>
<evidence type="ECO:0000256" key="2">
    <source>
        <dbReference type="SAM" id="MobiDB-lite"/>
    </source>
</evidence>
<keyword evidence="5" id="KW-1185">Reference proteome</keyword>
<feature type="region of interest" description="Disordered" evidence="2">
    <location>
        <begin position="105"/>
        <end position="124"/>
    </location>
</feature>
<dbReference type="GO" id="GO:0016787">
    <property type="term" value="F:hydrolase activity"/>
    <property type="evidence" value="ECO:0007669"/>
    <property type="project" value="UniProtKB-KW"/>
</dbReference>
<evidence type="ECO:0000256" key="1">
    <source>
        <dbReference type="ARBA" id="ARBA00022801"/>
    </source>
</evidence>
<evidence type="ECO:0000313" key="5">
    <source>
        <dbReference type="Proteomes" id="UP000292855"/>
    </source>
</evidence>
<comment type="caution">
    <text evidence="4">The sequence shown here is derived from an EMBL/GenBank/DDBJ whole genome shotgun (WGS) entry which is preliminary data.</text>
</comment>
<reference evidence="4 5" key="1">
    <citation type="submission" date="2019-02" db="EMBL/GenBank/DDBJ databases">
        <authorList>
            <person name="Li Y."/>
        </authorList>
    </citation>
    <scope>NUCLEOTIDE SEQUENCE [LARGE SCALE GENOMIC DNA]</scope>
    <source>
        <strain evidence="4 5">30C10-4-7</strain>
    </source>
</reference>
<organism evidence="4 5">
    <name type="scientific">Sphingobacterium corticibacterium</name>
    <dbReference type="NCBI Taxonomy" id="2484746"/>
    <lineage>
        <taxon>Bacteria</taxon>
        <taxon>Pseudomonadati</taxon>
        <taxon>Bacteroidota</taxon>
        <taxon>Sphingobacteriia</taxon>
        <taxon>Sphingobacteriales</taxon>
        <taxon>Sphingobacteriaceae</taxon>
        <taxon>Sphingobacterium</taxon>
    </lineage>
</organism>
<dbReference type="OrthoDB" id="241638at2"/>
<proteinExistence type="predicted"/>
<dbReference type="InterPro" id="IPR051262">
    <property type="entry name" value="SMP-30/CGR1_Lactonase"/>
</dbReference>
<sequence length="348" mass="38521">MEKQLVKDVRMMKSTIIPYILTTIFACNTPQQSEQMRYETIGSVIRYDLALDAIIDSSATAEIIAEGFEWSEGPLWVESEQMLLFSDVPTNTIYKWTAERGSEVYLKPSGDTGDNPNRRKEPGSNGLLLNDAGNLVLCQHGNRQVARMDAPLAQPQATFQTLADKYANKRLSSPNDAAYNKTGELFFTDPPYGLPTQRDDDPEKEISFNGVYKVRQNGEIILLTDQISKPNGIAFFPDEQKLLIGNSDPKAADWYILDLKNTVVTPKLFYSATNERDGLKGLPDGLKIDSKGTVYASGPGGIWIFDSTGKALGKIALNDAASNVALSADEKTLYITNSDKILRVKLKY</sequence>
<dbReference type="Gene3D" id="2.120.10.30">
    <property type="entry name" value="TolB, C-terminal domain"/>
    <property type="match status" value="1"/>
</dbReference>
<evidence type="ECO:0000313" key="4">
    <source>
        <dbReference type="EMBL" id="RZF62024.1"/>
    </source>
</evidence>
<dbReference type="RefSeq" id="WP_130140254.1">
    <property type="nucleotide sequence ID" value="NZ_SGIT01000001.1"/>
</dbReference>
<dbReference type="AlphaFoldDB" id="A0A4Q6XX92"/>
<dbReference type="Proteomes" id="UP000292855">
    <property type="component" value="Unassembled WGS sequence"/>
</dbReference>
<protein>
    <submittedName>
        <fullName evidence="4">SMP-30/gluconolactonase/LRE family protein</fullName>
    </submittedName>
</protein>
<dbReference type="PANTHER" id="PTHR47572">
    <property type="entry name" value="LIPOPROTEIN-RELATED"/>
    <property type="match status" value="1"/>
</dbReference>
<dbReference type="SUPFAM" id="SSF63829">
    <property type="entry name" value="Calcium-dependent phosphotriesterase"/>
    <property type="match status" value="1"/>
</dbReference>
<dbReference type="EMBL" id="SGIT01000001">
    <property type="protein sequence ID" value="RZF62024.1"/>
    <property type="molecule type" value="Genomic_DNA"/>
</dbReference>
<dbReference type="InterPro" id="IPR013658">
    <property type="entry name" value="SGL"/>
</dbReference>
<dbReference type="PANTHER" id="PTHR47572:SF4">
    <property type="entry name" value="LACTONASE DRP35"/>
    <property type="match status" value="1"/>
</dbReference>
<feature type="domain" description="SMP-30/Gluconolactonase/LRE-like region" evidence="3">
    <location>
        <begin position="70"/>
        <end position="337"/>
    </location>
</feature>
<dbReference type="Pfam" id="PF08450">
    <property type="entry name" value="SGL"/>
    <property type="match status" value="1"/>
</dbReference>